<keyword evidence="8" id="KW-1185">Reference proteome</keyword>
<dbReference type="SUPFAM" id="SSF53032">
    <property type="entry name" value="tRNA-intron endonuclease catalytic domain-like"/>
    <property type="match status" value="1"/>
</dbReference>
<evidence type="ECO:0000256" key="5">
    <source>
        <dbReference type="ARBA" id="ARBA00034031"/>
    </source>
</evidence>
<evidence type="ECO:0000256" key="2">
    <source>
        <dbReference type="ARBA" id="ARBA00012573"/>
    </source>
</evidence>
<organism evidence="7 8">
    <name type="scientific">Bursaphelenchus okinawaensis</name>
    <dbReference type="NCBI Taxonomy" id="465554"/>
    <lineage>
        <taxon>Eukaryota</taxon>
        <taxon>Metazoa</taxon>
        <taxon>Ecdysozoa</taxon>
        <taxon>Nematoda</taxon>
        <taxon>Chromadorea</taxon>
        <taxon>Rhabditida</taxon>
        <taxon>Tylenchina</taxon>
        <taxon>Tylenchomorpha</taxon>
        <taxon>Aphelenchoidea</taxon>
        <taxon>Aphelenchoididae</taxon>
        <taxon>Bursaphelenchus</taxon>
    </lineage>
</organism>
<dbReference type="Proteomes" id="UP000783686">
    <property type="component" value="Unassembled WGS sequence"/>
</dbReference>
<evidence type="ECO:0000256" key="1">
    <source>
        <dbReference type="ARBA" id="ARBA00008078"/>
    </source>
</evidence>
<keyword evidence="4" id="KW-0456">Lyase</keyword>
<gene>
    <name evidence="7" type="ORF">BOKJ2_LOCUS13098</name>
</gene>
<dbReference type="Pfam" id="PF01974">
    <property type="entry name" value="tRNA_int_endo"/>
    <property type="match status" value="1"/>
</dbReference>
<dbReference type="EC" id="4.6.1.16" evidence="2"/>
<dbReference type="AlphaFoldDB" id="A0A811LLQ7"/>
<dbReference type="InterPro" id="IPR036167">
    <property type="entry name" value="tRNA_intron_Endo_cat-like_sf"/>
</dbReference>
<accession>A0A811LLQ7</accession>
<keyword evidence="3" id="KW-0819">tRNA processing</keyword>
<dbReference type="EMBL" id="CAJFDH010000006">
    <property type="protein sequence ID" value="CAD5229039.1"/>
    <property type="molecule type" value="Genomic_DNA"/>
</dbReference>
<evidence type="ECO:0000313" key="8">
    <source>
        <dbReference type="Proteomes" id="UP000614601"/>
    </source>
</evidence>
<dbReference type="OrthoDB" id="10256176at2759"/>
<comment type="caution">
    <text evidence="7">The sequence shown here is derived from an EMBL/GenBank/DDBJ whole genome shotgun (WGS) entry which is preliminary data.</text>
</comment>
<dbReference type="InterPro" id="IPR011856">
    <property type="entry name" value="tRNA_endonuc-like_dom_sf"/>
</dbReference>
<dbReference type="PANTHER" id="PTHR13070">
    <property type="entry name" value="TRNA-SPLICING ENDONUCLEASE SUBUNIT SEN34-RELATED"/>
    <property type="match status" value="1"/>
</dbReference>
<dbReference type="GO" id="GO:0000213">
    <property type="term" value="F:tRNA-intron lyase activity"/>
    <property type="evidence" value="ECO:0007669"/>
    <property type="project" value="UniProtKB-EC"/>
</dbReference>
<comment type="similarity">
    <text evidence="1">Belongs to the tRNA-intron endonuclease family.</text>
</comment>
<dbReference type="CDD" id="cd22363">
    <property type="entry name" value="tRNA-intron_lyase_C"/>
    <property type="match status" value="1"/>
</dbReference>
<dbReference type="GO" id="GO:0005634">
    <property type="term" value="C:nucleus"/>
    <property type="evidence" value="ECO:0007669"/>
    <property type="project" value="UniProtKB-ARBA"/>
</dbReference>
<proteinExistence type="inferred from homology"/>
<dbReference type="NCBIfam" id="TIGR00324">
    <property type="entry name" value="endA"/>
    <property type="match status" value="1"/>
</dbReference>
<evidence type="ECO:0000256" key="3">
    <source>
        <dbReference type="ARBA" id="ARBA00022694"/>
    </source>
</evidence>
<feature type="domain" description="tRNA intron endonuclease catalytic" evidence="6">
    <location>
        <begin position="197"/>
        <end position="274"/>
    </location>
</feature>
<protein>
    <recommendedName>
        <fullName evidence="2">tRNA-intron lyase</fullName>
        <ecNumber evidence="2">4.6.1.16</ecNumber>
    </recommendedName>
</protein>
<dbReference type="InterPro" id="IPR006677">
    <property type="entry name" value="tRNA_intron_Endonuc_cat-like"/>
</dbReference>
<dbReference type="PANTHER" id="PTHR13070:SF0">
    <property type="entry name" value="TRNA-SPLICING ENDONUCLEASE SUBUNIT SEN34"/>
    <property type="match status" value="1"/>
</dbReference>
<dbReference type="GO" id="GO:0003676">
    <property type="term" value="F:nucleic acid binding"/>
    <property type="evidence" value="ECO:0007669"/>
    <property type="project" value="InterPro"/>
</dbReference>
<comment type="catalytic activity">
    <reaction evidence="5">
        <text>pretRNA = a 3'-half-tRNA molecule with a 5'-OH end + a 5'-half-tRNA molecule with a 2',3'-cyclic phosphate end + an intron with a 2',3'-cyclic phosphate and a 5'-hydroxyl terminus.</text>
        <dbReference type="EC" id="4.6.1.16"/>
    </reaction>
</comment>
<evidence type="ECO:0000256" key="4">
    <source>
        <dbReference type="ARBA" id="ARBA00023239"/>
    </source>
</evidence>
<evidence type="ECO:0000259" key="6">
    <source>
        <dbReference type="Pfam" id="PF01974"/>
    </source>
</evidence>
<dbReference type="Gene3D" id="3.40.1350.10">
    <property type="match status" value="1"/>
</dbReference>
<reference evidence="7" key="1">
    <citation type="submission" date="2020-09" db="EMBL/GenBank/DDBJ databases">
        <authorList>
            <person name="Kikuchi T."/>
        </authorList>
    </citation>
    <scope>NUCLEOTIDE SEQUENCE</scope>
    <source>
        <strain evidence="7">SH1</strain>
    </source>
</reference>
<dbReference type="Proteomes" id="UP000614601">
    <property type="component" value="Unassembled WGS sequence"/>
</dbReference>
<dbReference type="InterPro" id="IPR006676">
    <property type="entry name" value="tRNA_splic"/>
</dbReference>
<dbReference type="EMBL" id="CAJFCW020000006">
    <property type="protein sequence ID" value="CAG9125588.1"/>
    <property type="molecule type" value="Genomic_DNA"/>
</dbReference>
<dbReference type="GO" id="GO:0000379">
    <property type="term" value="P:tRNA-type intron splice site recognition and cleavage"/>
    <property type="evidence" value="ECO:0007669"/>
    <property type="project" value="TreeGrafter"/>
</dbReference>
<evidence type="ECO:0000313" key="7">
    <source>
        <dbReference type="EMBL" id="CAD5229039.1"/>
    </source>
</evidence>
<sequence length="290" mass="33233">MKFYEGKRVKIDVIGTEFLVFESEDCDVLLEELRVVGSLLNETKISEDAPGPISLLPEQVQVLAEAGMVILRRIKTFDGAKQDEPSTSKVAVDQEEEDLLRTKAVEIAKRKELKNRKRKVLGDNVAAKVLRLKKSDEKGIDEIEVDNTEVEKVLLQLKQRLGSKDEFMVTYYNSPDETYEELTIDDLPLPCDLEYRCKVTVFQDLWRKGFYLTSGEKFGCDYLAYEKKPGEEHSKFMVYCKRTEENILPMDILSLSRVANQVKKVVLLAVVSETSVAPSYVEMNWWKGDE</sequence>
<name>A0A811LLQ7_9BILA</name>